<organism evidence="1 2">
    <name type="scientific">Lindgomyces ingoldianus</name>
    <dbReference type="NCBI Taxonomy" id="673940"/>
    <lineage>
        <taxon>Eukaryota</taxon>
        <taxon>Fungi</taxon>
        <taxon>Dikarya</taxon>
        <taxon>Ascomycota</taxon>
        <taxon>Pezizomycotina</taxon>
        <taxon>Dothideomycetes</taxon>
        <taxon>Pleosporomycetidae</taxon>
        <taxon>Pleosporales</taxon>
        <taxon>Lindgomycetaceae</taxon>
        <taxon>Lindgomyces</taxon>
    </lineage>
</organism>
<proteinExistence type="predicted"/>
<evidence type="ECO:0000313" key="1">
    <source>
        <dbReference type="EMBL" id="KAF2464871.1"/>
    </source>
</evidence>
<evidence type="ECO:0000313" key="2">
    <source>
        <dbReference type="Proteomes" id="UP000799755"/>
    </source>
</evidence>
<gene>
    <name evidence="1" type="ORF">BDR25DRAFT_380309</name>
</gene>
<accession>A0ACB6QFG0</accession>
<keyword evidence="2" id="KW-1185">Reference proteome</keyword>
<name>A0ACB6QFG0_9PLEO</name>
<protein>
    <submittedName>
        <fullName evidence="1">Uncharacterized protein</fullName>
    </submittedName>
</protein>
<dbReference type="EMBL" id="MU003533">
    <property type="protein sequence ID" value="KAF2464871.1"/>
    <property type="molecule type" value="Genomic_DNA"/>
</dbReference>
<reference evidence="1" key="1">
    <citation type="journal article" date="2020" name="Stud. Mycol.">
        <title>101 Dothideomycetes genomes: a test case for predicting lifestyles and emergence of pathogens.</title>
        <authorList>
            <person name="Haridas S."/>
            <person name="Albert R."/>
            <person name="Binder M."/>
            <person name="Bloem J."/>
            <person name="Labutti K."/>
            <person name="Salamov A."/>
            <person name="Andreopoulos B."/>
            <person name="Baker S."/>
            <person name="Barry K."/>
            <person name="Bills G."/>
            <person name="Bluhm B."/>
            <person name="Cannon C."/>
            <person name="Castanera R."/>
            <person name="Culley D."/>
            <person name="Daum C."/>
            <person name="Ezra D."/>
            <person name="Gonzalez J."/>
            <person name="Henrissat B."/>
            <person name="Kuo A."/>
            <person name="Liang C."/>
            <person name="Lipzen A."/>
            <person name="Lutzoni F."/>
            <person name="Magnuson J."/>
            <person name="Mondo S."/>
            <person name="Nolan M."/>
            <person name="Ohm R."/>
            <person name="Pangilinan J."/>
            <person name="Park H.-J."/>
            <person name="Ramirez L."/>
            <person name="Alfaro M."/>
            <person name="Sun H."/>
            <person name="Tritt A."/>
            <person name="Yoshinaga Y."/>
            <person name="Zwiers L.-H."/>
            <person name="Turgeon B."/>
            <person name="Goodwin S."/>
            <person name="Spatafora J."/>
            <person name="Crous P."/>
            <person name="Grigoriev I."/>
        </authorList>
    </citation>
    <scope>NUCLEOTIDE SEQUENCE</scope>
    <source>
        <strain evidence="1">ATCC 200398</strain>
    </source>
</reference>
<dbReference type="Proteomes" id="UP000799755">
    <property type="component" value="Unassembled WGS sequence"/>
</dbReference>
<sequence length="303" mass="34587">MLNPCHQFTSRIAHGAVQEYEHFAWIMAKVQVVQPVQALAKDKSKFSIAVSPPLPTLRPNHEANRVTLSEITSLRMALQGFHLGGHPNFLLDHLHATPWLGSRWSKSDIVFRGHSADQGASVHILAEIRHPHIVHVCDSGTCEYQACNCSHTAFGDDSAKIIDLGILLFEIYFNQPMENFYTNEEFADSRNKLNDSCVVRRWMNREREKLSGTFQNAIAHCLRCFANPDANLQDTDFRQGVVDHMLFQLQDELSIWIDDPPKAKQKVLGRVLLDYSLCRALQYLRPNLVCVDLQDCKRLRLKN</sequence>
<comment type="caution">
    <text evidence="1">The sequence shown here is derived from an EMBL/GenBank/DDBJ whole genome shotgun (WGS) entry which is preliminary data.</text>
</comment>